<dbReference type="PANTHER" id="PTHR43240">
    <property type="entry name" value="1,4-DIHYDROXY-2-NAPHTHOYL-COA THIOESTERASE 1"/>
    <property type="match status" value="1"/>
</dbReference>
<evidence type="ECO:0000256" key="3">
    <source>
        <dbReference type="SAM" id="MobiDB-lite"/>
    </source>
</evidence>
<evidence type="ECO:0000313" key="7">
    <source>
        <dbReference type="Proteomes" id="UP000594774"/>
    </source>
</evidence>
<feature type="domain" description="Thioesterase" evidence="4">
    <location>
        <begin position="99"/>
        <end position="173"/>
    </location>
</feature>
<dbReference type="NCBIfam" id="TIGR00369">
    <property type="entry name" value="unchar_dom_1"/>
    <property type="match status" value="1"/>
</dbReference>
<reference evidence="7 8" key="1">
    <citation type="submission" date="2020-12" db="EMBL/GenBank/DDBJ databases">
        <title>FDA dAtabase for Regulatory Grade micrObial Sequences (FDA-ARGOS): Supporting development and validation of Infectious Disease Dx tests.</title>
        <authorList>
            <person name="Sproer C."/>
            <person name="Gronow S."/>
            <person name="Severitt S."/>
            <person name="Schroder I."/>
            <person name="Tallon L."/>
            <person name="Sadzewicz L."/>
            <person name="Zhao X."/>
            <person name="Boylan J."/>
            <person name="Ott S."/>
            <person name="Bowen H."/>
            <person name="Vavikolanu K."/>
            <person name="Mehta A."/>
            <person name="Aluvathingal J."/>
            <person name="Nadendla S."/>
            <person name="Lowell S."/>
            <person name="Myers T."/>
            <person name="Yan Y."/>
            <person name="Sichtig H."/>
        </authorList>
    </citation>
    <scope>NUCLEOTIDE SEQUENCE [LARGE SCALE GENOMIC DNA]</scope>
    <source>
        <strain evidence="5 7">FDAARGOS_938</strain>
        <strain evidence="6 8">FDAARGOS_991</strain>
    </source>
</reference>
<comment type="similarity">
    <text evidence="1">Belongs to the thioesterase PaaI family.</text>
</comment>
<dbReference type="InterPro" id="IPR006683">
    <property type="entry name" value="Thioestr_dom"/>
</dbReference>
<keyword evidence="2" id="KW-0378">Hydrolase</keyword>
<dbReference type="Proteomes" id="UP000594774">
    <property type="component" value="Chromosome"/>
</dbReference>
<evidence type="ECO:0000259" key="4">
    <source>
        <dbReference type="Pfam" id="PF03061"/>
    </source>
</evidence>
<evidence type="ECO:0000313" key="8">
    <source>
        <dbReference type="Proteomes" id="UP000595198"/>
    </source>
</evidence>
<dbReference type="GO" id="GO:0005829">
    <property type="term" value="C:cytosol"/>
    <property type="evidence" value="ECO:0007669"/>
    <property type="project" value="TreeGrafter"/>
</dbReference>
<evidence type="ECO:0000313" key="5">
    <source>
        <dbReference type="EMBL" id="QPR30497.1"/>
    </source>
</evidence>
<keyword evidence="8" id="KW-1185">Reference proteome</keyword>
<dbReference type="Proteomes" id="UP000595198">
    <property type="component" value="Chromosome"/>
</dbReference>
<dbReference type="Gene3D" id="3.10.129.10">
    <property type="entry name" value="Hotdog Thioesterase"/>
    <property type="match status" value="1"/>
</dbReference>
<proteinExistence type="inferred from homology"/>
<evidence type="ECO:0000256" key="2">
    <source>
        <dbReference type="ARBA" id="ARBA00022801"/>
    </source>
</evidence>
<dbReference type="EMBL" id="CP065628">
    <property type="protein sequence ID" value="QPR30497.1"/>
    <property type="molecule type" value="Genomic_DNA"/>
</dbReference>
<dbReference type="PANTHER" id="PTHR43240:SF5">
    <property type="entry name" value="1,4-DIHYDROXY-2-NAPHTHOYL-COA THIOESTERASE 1"/>
    <property type="match status" value="1"/>
</dbReference>
<name>A0AB37G9M4_CORAY</name>
<sequence length="190" mass="20311">MFGMADETIANNGSSQDSNSAASAAEQAKRKGLRKYMTLVTKASQEALSDEELAVFNSTLGDNGIGGLDTLLGTKFVHVGPERIQMELAVGPDHLQPWGLANGGVYCSLGETAGSIAGFVACGAKKPVVGVNNNTDFYRSARAGEVIVTTAEPEYLGRTMQLWRIEHTRKADEKLLARTNLRIAVLDKPL</sequence>
<dbReference type="InterPro" id="IPR003736">
    <property type="entry name" value="PAAI_dom"/>
</dbReference>
<feature type="compositionally biased region" description="Low complexity" evidence="3">
    <location>
        <begin position="10"/>
        <end position="25"/>
    </location>
</feature>
<accession>A0AB37G9M4</accession>
<organism evidence="5 7">
    <name type="scientific">Corynebacterium amycolatum</name>
    <dbReference type="NCBI Taxonomy" id="43765"/>
    <lineage>
        <taxon>Bacteria</taxon>
        <taxon>Bacillati</taxon>
        <taxon>Actinomycetota</taxon>
        <taxon>Actinomycetes</taxon>
        <taxon>Mycobacteriales</taxon>
        <taxon>Corynebacteriaceae</taxon>
        <taxon>Corynebacterium</taxon>
    </lineage>
</organism>
<dbReference type="EMBL" id="CP066023">
    <property type="protein sequence ID" value="QQB82333.1"/>
    <property type="molecule type" value="Genomic_DNA"/>
</dbReference>
<gene>
    <name evidence="5" type="ORF">I6G95_09875</name>
    <name evidence="6" type="ORF">I6H48_10425</name>
</gene>
<dbReference type="SUPFAM" id="SSF54637">
    <property type="entry name" value="Thioesterase/thiol ester dehydrase-isomerase"/>
    <property type="match status" value="1"/>
</dbReference>
<dbReference type="GO" id="GO:0061522">
    <property type="term" value="F:1,4-dihydroxy-2-naphthoyl-CoA thioesterase activity"/>
    <property type="evidence" value="ECO:0007669"/>
    <property type="project" value="TreeGrafter"/>
</dbReference>
<feature type="region of interest" description="Disordered" evidence="3">
    <location>
        <begin position="1"/>
        <end position="25"/>
    </location>
</feature>
<evidence type="ECO:0000313" key="6">
    <source>
        <dbReference type="EMBL" id="QQB82333.1"/>
    </source>
</evidence>
<protein>
    <submittedName>
        <fullName evidence="5">PaaI family thioesterase</fullName>
    </submittedName>
</protein>
<dbReference type="CDD" id="cd03443">
    <property type="entry name" value="PaaI_thioesterase"/>
    <property type="match status" value="1"/>
</dbReference>
<dbReference type="Pfam" id="PF03061">
    <property type="entry name" value="4HBT"/>
    <property type="match status" value="1"/>
</dbReference>
<dbReference type="AlphaFoldDB" id="A0AB37G9M4"/>
<dbReference type="InterPro" id="IPR029069">
    <property type="entry name" value="HotDog_dom_sf"/>
</dbReference>
<evidence type="ECO:0000256" key="1">
    <source>
        <dbReference type="ARBA" id="ARBA00008324"/>
    </source>
</evidence>